<organism evidence="1">
    <name type="scientific">uncultured Eubacteriales bacterium</name>
    <dbReference type="NCBI Taxonomy" id="172733"/>
    <lineage>
        <taxon>Bacteria</taxon>
        <taxon>Bacillati</taxon>
        <taxon>Bacillota</taxon>
        <taxon>Clostridia</taxon>
        <taxon>Eubacteriales</taxon>
        <taxon>environmental samples</taxon>
    </lineage>
</organism>
<name>A0A212JJH3_9FIRM</name>
<proteinExistence type="predicted"/>
<evidence type="ECO:0008006" key="2">
    <source>
        <dbReference type="Google" id="ProtNLM"/>
    </source>
</evidence>
<evidence type="ECO:0000313" key="1">
    <source>
        <dbReference type="EMBL" id="SBV99550.1"/>
    </source>
</evidence>
<dbReference type="EMBL" id="FLUN01000001">
    <property type="protein sequence ID" value="SBV99550.1"/>
    <property type="molecule type" value="Genomic_DNA"/>
</dbReference>
<protein>
    <recommendedName>
        <fullName evidence="2">DNA-binding protein</fullName>
    </recommendedName>
</protein>
<reference evidence="1" key="1">
    <citation type="submission" date="2016-04" db="EMBL/GenBank/DDBJ databases">
        <authorList>
            <person name="Evans L.H."/>
            <person name="Alamgir A."/>
            <person name="Owens N."/>
            <person name="Weber N.D."/>
            <person name="Virtaneva K."/>
            <person name="Barbian K."/>
            <person name="Babar A."/>
            <person name="Rosenke K."/>
        </authorList>
    </citation>
    <scope>NUCLEOTIDE SEQUENCE</scope>
    <source>
        <strain evidence="1">86</strain>
    </source>
</reference>
<sequence length="68" mass="7884">MLREKKDYHETLARLEERFPGREAITITETAALLGRCSRTIRDDKTLPKVKICRAYLVPLVALARWLS</sequence>
<accession>A0A212JJH3</accession>
<dbReference type="AlphaFoldDB" id="A0A212JJH3"/>
<gene>
    <name evidence="1" type="ORF">KL86CLO1_11218</name>
</gene>